<feature type="transmembrane region" description="Helical" evidence="1">
    <location>
        <begin position="73"/>
        <end position="92"/>
    </location>
</feature>
<evidence type="ECO:0000313" key="3">
    <source>
        <dbReference type="Proteomes" id="UP001163152"/>
    </source>
</evidence>
<dbReference type="KEGG" id="tsin:OXH18_14565"/>
<keyword evidence="1" id="KW-0472">Membrane</keyword>
<feature type="transmembrane region" description="Helical" evidence="1">
    <location>
        <begin position="174"/>
        <end position="192"/>
    </location>
</feature>
<feature type="transmembrane region" description="Helical" evidence="1">
    <location>
        <begin position="104"/>
        <end position="123"/>
    </location>
</feature>
<dbReference type="AlphaFoldDB" id="A0A9E8Z8F4"/>
<keyword evidence="1" id="KW-0812">Transmembrane</keyword>
<reference evidence="2" key="1">
    <citation type="submission" date="2022-12" db="EMBL/GenBank/DDBJ databases">
        <title>Polyphasic identification of a Novel Hot-Spring Cyanobacterium Ocullathermofonsia sinensis gen nov. sp. nov. and Genomic Insights on its Adaptations to the Thermal Habitat.</title>
        <authorList>
            <person name="Daroch M."/>
            <person name="Tang J."/>
            <person name="Jiang Y."/>
        </authorList>
    </citation>
    <scope>NUCLEOTIDE SEQUENCE</scope>
    <source>
        <strain evidence="2">PKUAC-SCTA174</strain>
    </source>
</reference>
<evidence type="ECO:0000313" key="2">
    <source>
        <dbReference type="EMBL" id="WAL58405.1"/>
    </source>
</evidence>
<keyword evidence="3" id="KW-1185">Reference proteome</keyword>
<name>A0A9E8Z8F4_9CYAN</name>
<proteinExistence type="predicted"/>
<evidence type="ECO:0008006" key="4">
    <source>
        <dbReference type="Google" id="ProtNLM"/>
    </source>
</evidence>
<dbReference type="EMBL" id="CP113797">
    <property type="protein sequence ID" value="WAL58405.1"/>
    <property type="molecule type" value="Genomic_DNA"/>
</dbReference>
<protein>
    <recommendedName>
        <fullName evidence="4">PhnA-like protein</fullName>
    </recommendedName>
</protein>
<feature type="transmembrane region" description="Helical" evidence="1">
    <location>
        <begin position="30"/>
        <end position="53"/>
    </location>
</feature>
<organism evidence="2 3">
    <name type="scientific">Thermocoleostomius sinensis A174</name>
    <dbReference type="NCBI Taxonomy" id="2016057"/>
    <lineage>
        <taxon>Bacteria</taxon>
        <taxon>Bacillati</taxon>
        <taxon>Cyanobacteriota</taxon>
        <taxon>Cyanophyceae</taxon>
        <taxon>Oculatellales</taxon>
        <taxon>Oculatellaceae</taxon>
        <taxon>Thermocoleostomius</taxon>
    </lineage>
</organism>
<accession>A0A9E8Z8F4</accession>
<dbReference type="RefSeq" id="WP_268607820.1">
    <property type="nucleotide sequence ID" value="NZ_CP113797.1"/>
</dbReference>
<evidence type="ECO:0000256" key="1">
    <source>
        <dbReference type="SAM" id="Phobius"/>
    </source>
</evidence>
<gene>
    <name evidence="2" type="ORF">OXH18_14565</name>
</gene>
<dbReference type="Proteomes" id="UP001163152">
    <property type="component" value="Chromosome"/>
</dbReference>
<sequence length="215" mass="21893">MAYTNNPQERIVSNVPVMVDYHDRVRWGPILAGLVVAISTQLVLSGLGAAIGLTGLANSGTPQADAAGTGTAVGIWSIISLFISLFLGGWVAARVCGPMNRSTALLNGAILWATTLAVSAWLLTTGVAGAFGVVASNAGEIINQAQTGGIAVPNQAQGLTPEQTRQLADNAARAGWAFALGSLLGLVATLIGSSLGARQPHTAVAQAPADRPYVR</sequence>
<keyword evidence="1" id="KW-1133">Transmembrane helix</keyword>